<dbReference type="EMBL" id="CABVPU010000039">
    <property type="protein sequence ID" value="VWC37477.1"/>
    <property type="molecule type" value="Genomic_DNA"/>
</dbReference>
<reference evidence="2 3" key="1">
    <citation type="submission" date="2019-09" db="EMBL/GenBank/DDBJ databases">
        <authorList>
            <person name="Depoorter E."/>
        </authorList>
    </citation>
    <scope>NUCLEOTIDE SEQUENCE [LARGE SCALE GENOMIC DNA]</scope>
    <source>
        <strain evidence="2">R-15945</strain>
    </source>
</reference>
<proteinExistence type="predicted"/>
<name>A0A6P2RKL9_BURL3</name>
<dbReference type="GO" id="GO:0004803">
    <property type="term" value="F:transposase activity"/>
    <property type="evidence" value="ECO:0007669"/>
    <property type="project" value="InterPro"/>
</dbReference>
<dbReference type="InterPro" id="IPR002686">
    <property type="entry name" value="Transposase_17"/>
</dbReference>
<dbReference type="InterPro" id="IPR036515">
    <property type="entry name" value="Transposase_17_sf"/>
</dbReference>
<dbReference type="GO" id="GO:0003677">
    <property type="term" value="F:DNA binding"/>
    <property type="evidence" value="ECO:0007669"/>
    <property type="project" value="InterPro"/>
</dbReference>
<dbReference type="Gene3D" id="3.30.70.1290">
    <property type="entry name" value="Transposase IS200-like"/>
    <property type="match status" value="1"/>
</dbReference>
<evidence type="ECO:0000313" key="2">
    <source>
        <dbReference type="EMBL" id="VWC37477.1"/>
    </source>
</evidence>
<feature type="domain" description="Transposase IS200-like" evidence="1">
    <location>
        <begin position="2"/>
        <end position="99"/>
    </location>
</feature>
<dbReference type="GO" id="GO:0006313">
    <property type="term" value="P:DNA transposition"/>
    <property type="evidence" value="ECO:0007669"/>
    <property type="project" value="InterPro"/>
</dbReference>
<dbReference type="SUPFAM" id="SSF143422">
    <property type="entry name" value="Transposase IS200-like"/>
    <property type="match status" value="1"/>
</dbReference>
<evidence type="ECO:0000313" key="3">
    <source>
        <dbReference type="Proteomes" id="UP000494174"/>
    </source>
</evidence>
<organism evidence="2 3">
    <name type="scientific">Burkholderia lata (strain ATCC 17760 / DSM 23089 / LMG 22485 / NCIMB 9086 / R18194 / 383)</name>
    <dbReference type="NCBI Taxonomy" id="482957"/>
    <lineage>
        <taxon>Bacteria</taxon>
        <taxon>Pseudomonadati</taxon>
        <taxon>Pseudomonadota</taxon>
        <taxon>Betaproteobacteria</taxon>
        <taxon>Burkholderiales</taxon>
        <taxon>Burkholderiaceae</taxon>
        <taxon>Burkholderia</taxon>
        <taxon>Burkholderia cepacia complex</taxon>
    </lineage>
</organism>
<dbReference type="Pfam" id="PF01797">
    <property type="entry name" value="Y1_Tnp"/>
    <property type="match status" value="1"/>
</dbReference>
<accession>A0A6P2RKL9</accession>
<dbReference type="RefSeq" id="WP_174973402.1">
    <property type="nucleotide sequence ID" value="NZ_CABVPU010000039.1"/>
</dbReference>
<sequence>MVLTRAILNDPLSAFTRTCNDFNAEMVDFDEAGKHAHAEANHPLKVTMSALVNHLKIVSNCKNREKSYRVTARSWPPACLTVSCCDITLECIRLHIEQQQTPH</sequence>
<evidence type="ECO:0000259" key="1">
    <source>
        <dbReference type="Pfam" id="PF01797"/>
    </source>
</evidence>
<dbReference type="AlphaFoldDB" id="A0A6P2RKL9"/>
<dbReference type="Proteomes" id="UP000494174">
    <property type="component" value="Unassembled WGS sequence"/>
</dbReference>
<protein>
    <recommendedName>
        <fullName evidence="1">Transposase IS200-like domain-containing protein</fullName>
    </recommendedName>
</protein>
<gene>
    <name evidence="2" type="ORF">BLA15945_06819</name>
</gene>